<name>A4BV22_9GAMM</name>
<evidence type="ECO:0000313" key="3">
    <source>
        <dbReference type="Proteomes" id="UP000003374"/>
    </source>
</evidence>
<sequence length="60" mass="7405">MAWRNRIAITNDEHARRFADYPTRRQATEWTGWLHFLYQGFYCFRAAIFLFFGRRSEKDL</sequence>
<evidence type="ECO:0000313" key="2">
    <source>
        <dbReference type="EMBL" id="EAR20443.1"/>
    </source>
</evidence>
<keyword evidence="3" id="KW-1185">Reference proteome</keyword>
<keyword evidence="1" id="KW-0812">Transmembrane</keyword>
<feature type="transmembrane region" description="Helical" evidence="1">
    <location>
        <begin position="33"/>
        <end position="52"/>
    </location>
</feature>
<dbReference type="HOGENOM" id="CLU_2936925_0_0_6"/>
<evidence type="ECO:0000256" key="1">
    <source>
        <dbReference type="SAM" id="Phobius"/>
    </source>
</evidence>
<dbReference type="EMBL" id="AAOF01000022">
    <property type="protein sequence ID" value="EAR20443.1"/>
    <property type="molecule type" value="Genomic_DNA"/>
</dbReference>
<reference evidence="2 3" key="1">
    <citation type="submission" date="2006-02" db="EMBL/GenBank/DDBJ databases">
        <authorList>
            <person name="Waterbury J."/>
            <person name="Ferriera S."/>
            <person name="Johnson J."/>
            <person name="Kravitz S."/>
            <person name="Halpern A."/>
            <person name="Remington K."/>
            <person name="Beeson K."/>
            <person name="Tran B."/>
            <person name="Rogers Y.-H."/>
            <person name="Friedman R."/>
            <person name="Venter J.C."/>
        </authorList>
    </citation>
    <scope>NUCLEOTIDE SEQUENCE [LARGE SCALE GENOMIC DNA]</scope>
    <source>
        <strain evidence="2 3">Nb-231</strain>
    </source>
</reference>
<proteinExistence type="predicted"/>
<comment type="caution">
    <text evidence="2">The sequence shown here is derived from an EMBL/GenBank/DDBJ whole genome shotgun (WGS) entry which is preliminary data.</text>
</comment>
<gene>
    <name evidence="2" type="ORF">NB231_13981</name>
</gene>
<dbReference type="AlphaFoldDB" id="A4BV22"/>
<organism evidence="2 3">
    <name type="scientific">Nitrococcus mobilis Nb-231</name>
    <dbReference type="NCBI Taxonomy" id="314278"/>
    <lineage>
        <taxon>Bacteria</taxon>
        <taxon>Pseudomonadati</taxon>
        <taxon>Pseudomonadota</taxon>
        <taxon>Gammaproteobacteria</taxon>
        <taxon>Chromatiales</taxon>
        <taxon>Ectothiorhodospiraceae</taxon>
        <taxon>Nitrococcus</taxon>
    </lineage>
</organism>
<keyword evidence="1" id="KW-1133">Transmembrane helix</keyword>
<accession>A4BV22</accession>
<keyword evidence="1" id="KW-0472">Membrane</keyword>
<dbReference type="Proteomes" id="UP000003374">
    <property type="component" value="Unassembled WGS sequence"/>
</dbReference>
<protein>
    <submittedName>
        <fullName evidence="2">Uncharacterized protein</fullName>
    </submittedName>
</protein>